<dbReference type="NCBIfam" id="TIGR01985">
    <property type="entry name" value="phasin_2"/>
    <property type="match status" value="1"/>
</dbReference>
<evidence type="ECO:0000256" key="1">
    <source>
        <dbReference type="SAM" id="Coils"/>
    </source>
</evidence>
<feature type="coiled-coil region" evidence="1">
    <location>
        <begin position="125"/>
        <end position="159"/>
    </location>
</feature>
<dbReference type="Proteomes" id="UP000292781">
    <property type="component" value="Unassembled WGS sequence"/>
</dbReference>
<dbReference type="EMBL" id="SJFN01000015">
    <property type="protein sequence ID" value="TBW37342.1"/>
    <property type="molecule type" value="Genomic_DNA"/>
</dbReference>
<evidence type="ECO:0000256" key="2">
    <source>
        <dbReference type="SAM" id="MobiDB-lite"/>
    </source>
</evidence>
<dbReference type="InterPro" id="IPR010234">
    <property type="entry name" value="Phasin_subfam-2"/>
</dbReference>
<accession>A0A4Q9VNU1</accession>
<proteinExistence type="predicted"/>
<dbReference type="AlphaFoldDB" id="A0A4Q9VNU1"/>
<dbReference type="InterPro" id="IPR010127">
    <property type="entry name" value="Phasin_subfam-1"/>
</dbReference>
<organism evidence="4 5">
    <name type="scientific">Siculibacillus lacustris</name>
    <dbReference type="NCBI Taxonomy" id="1549641"/>
    <lineage>
        <taxon>Bacteria</taxon>
        <taxon>Pseudomonadati</taxon>
        <taxon>Pseudomonadota</taxon>
        <taxon>Alphaproteobacteria</taxon>
        <taxon>Hyphomicrobiales</taxon>
        <taxon>Ancalomicrobiaceae</taxon>
        <taxon>Siculibacillus</taxon>
    </lineage>
</organism>
<name>A0A4Q9VNU1_9HYPH</name>
<reference evidence="4 5" key="1">
    <citation type="submission" date="2019-02" db="EMBL/GenBank/DDBJ databases">
        <title>Siculibacillus lacustris gen. nov., sp. nov., a new rosette-forming bacterium isolated from a freshwater crater lake (Lake St. Ana, Romania).</title>
        <authorList>
            <person name="Felfoldi T."/>
            <person name="Marton Z."/>
            <person name="Szabo A."/>
            <person name="Mentes A."/>
            <person name="Boka K."/>
            <person name="Marialigeti K."/>
            <person name="Mathe I."/>
            <person name="Koncz M."/>
            <person name="Schumann P."/>
            <person name="Toth E."/>
        </authorList>
    </citation>
    <scope>NUCLEOTIDE SEQUENCE [LARGE SCALE GENOMIC DNA]</scope>
    <source>
        <strain evidence="4 5">SA-279</strain>
    </source>
</reference>
<feature type="domain" description="Phasin" evidence="3">
    <location>
        <begin position="140"/>
        <end position="237"/>
    </location>
</feature>
<gene>
    <name evidence="4" type="ORF">EYW49_11275</name>
</gene>
<keyword evidence="5" id="KW-1185">Reference proteome</keyword>
<evidence type="ECO:0000313" key="4">
    <source>
        <dbReference type="EMBL" id="TBW37342.1"/>
    </source>
</evidence>
<evidence type="ECO:0000313" key="5">
    <source>
        <dbReference type="Proteomes" id="UP000292781"/>
    </source>
</evidence>
<dbReference type="RefSeq" id="WP_131309660.1">
    <property type="nucleotide sequence ID" value="NZ_SJFN01000015.1"/>
</dbReference>
<sequence>MTQAKTPTKRTAKAPSARAIPSQPAATETPAAVSAPIAAAPVEPAPVEAPVAPAPVVEAPAVAAAPVVPPKPAAAPAPKPAAAPVETAAFALPTFELPKFDLPAFDLPKVDLGALNQAQVPAAFRDFAEKAVAQAKANFEKLRDAAEEATDTIEDVCETARAGLSELNSRSIDAIKANSDAAYAHAKDLLAVKTVAEAIELQASFLRQQFEAVAAQAKGLQATATKLAGEAAQPTKDAFDKAIQALKPER</sequence>
<evidence type="ECO:0000259" key="3">
    <source>
        <dbReference type="Pfam" id="PF09361"/>
    </source>
</evidence>
<dbReference type="InterPro" id="IPR018968">
    <property type="entry name" value="Phasin"/>
</dbReference>
<dbReference type="OrthoDB" id="8479257at2"/>
<protein>
    <submittedName>
        <fullName evidence="4">Phasin</fullName>
    </submittedName>
</protein>
<comment type="caution">
    <text evidence="4">The sequence shown here is derived from an EMBL/GenBank/DDBJ whole genome shotgun (WGS) entry which is preliminary data.</text>
</comment>
<dbReference type="NCBIfam" id="TIGR01841">
    <property type="entry name" value="phasin"/>
    <property type="match status" value="1"/>
</dbReference>
<keyword evidence="1" id="KW-0175">Coiled coil</keyword>
<feature type="region of interest" description="Disordered" evidence="2">
    <location>
        <begin position="1"/>
        <end position="33"/>
    </location>
</feature>
<dbReference type="Pfam" id="PF09361">
    <property type="entry name" value="Phasin_2"/>
    <property type="match status" value="1"/>
</dbReference>